<keyword evidence="8" id="KW-1185">Reference proteome</keyword>
<dbReference type="InParanoid" id="A0A316YQJ8"/>
<proteinExistence type="predicted"/>
<keyword evidence="2 6" id="KW-0812">Transmembrane</keyword>
<feature type="transmembrane region" description="Helical" evidence="6">
    <location>
        <begin position="422"/>
        <end position="439"/>
    </location>
</feature>
<feature type="transmembrane region" description="Helical" evidence="6">
    <location>
        <begin position="484"/>
        <end position="504"/>
    </location>
</feature>
<protein>
    <recommendedName>
        <fullName evidence="9">PQ-loop-domain-containing protein</fullName>
    </recommendedName>
</protein>
<evidence type="ECO:0000313" key="7">
    <source>
        <dbReference type="EMBL" id="PWN91402.1"/>
    </source>
</evidence>
<feature type="transmembrane region" description="Helical" evidence="6">
    <location>
        <begin position="38"/>
        <end position="58"/>
    </location>
</feature>
<feature type="transmembrane region" description="Helical" evidence="6">
    <location>
        <begin position="110"/>
        <end position="132"/>
    </location>
</feature>
<comment type="subcellular location">
    <subcellularLocation>
        <location evidence="1">Membrane</location>
        <topology evidence="1">Multi-pass membrane protein</topology>
    </subcellularLocation>
</comment>
<keyword evidence="3 6" id="KW-1133">Transmembrane helix</keyword>
<evidence type="ECO:0000256" key="3">
    <source>
        <dbReference type="ARBA" id="ARBA00022989"/>
    </source>
</evidence>
<dbReference type="OrthoDB" id="19344at2759"/>
<evidence type="ECO:0008006" key="9">
    <source>
        <dbReference type="Google" id="ProtNLM"/>
    </source>
</evidence>
<feature type="transmembrane region" description="Helical" evidence="6">
    <location>
        <begin position="451"/>
        <end position="472"/>
    </location>
</feature>
<dbReference type="STRING" id="215250.A0A316YQJ8"/>
<gene>
    <name evidence="7" type="ORF">FA10DRAFT_284337</name>
</gene>
<dbReference type="RefSeq" id="XP_025378600.1">
    <property type="nucleotide sequence ID" value="XM_025523909.1"/>
</dbReference>
<dbReference type="InterPro" id="IPR051415">
    <property type="entry name" value="LAAT-1"/>
</dbReference>
<organism evidence="7 8">
    <name type="scientific">Acaromyces ingoldii</name>
    <dbReference type="NCBI Taxonomy" id="215250"/>
    <lineage>
        <taxon>Eukaryota</taxon>
        <taxon>Fungi</taxon>
        <taxon>Dikarya</taxon>
        <taxon>Basidiomycota</taxon>
        <taxon>Ustilaginomycotina</taxon>
        <taxon>Exobasidiomycetes</taxon>
        <taxon>Exobasidiales</taxon>
        <taxon>Cryptobasidiaceae</taxon>
        <taxon>Acaromyces</taxon>
    </lineage>
</organism>
<dbReference type="Gene3D" id="1.20.1280.290">
    <property type="match status" value="1"/>
</dbReference>
<reference evidence="7 8" key="1">
    <citation type="journal article" date="2018" name="Mol. Biol. Evol.">
        <title>Broad Genomic Sampling Reveals a Smut Pathogenic Ancestry of the Fungal Clade Ustilaginomycotina.</title>
        <authorList>
            <person name="Kijpornyongpan T."/>
            <person name="Mondo S.J."/>
            <person name="Barry K."/>
            <person name="Sandor L."/>
            <person name="Lee J."/>
            <person name="Lipzen A."/>
            <person name="Pangilinan J."/>
            <person name="LaButti K."/>
            <person name="Hainaut M."/>
            <person name="Henrissat B."/>
            <person name="Grigoriev I.V."/>
            <person name="Spatafora J.W."/>
            <person name="Aime M.C."/>
        </authorList>
    </citation>
    <scope>NUCLEOTIDE SEQUENCE [LARGE SCALE GENOMIC DNA]</scope>
    <source>
        <strain evidence="7 8">MCA 4198</strain>
    </source>
</reference>
<accession>A0A316YQJ8</accession>
<feature type="transmembrane region" description="Helical" evidence="6">
    <location>
        <begin position="70"/>
        <end position="90"/>
    </location>
</feature>
<dbReference type="EMBL" id="KZ819635">
    <property type="protein sequence ID" value="PWN91402.1"/>
    <property type="molecule type" value="Genomic_DNA"/>
</dbReference>
<evidence type="ECO:0000256" key="1">
    <source>
        <dbReference type="ARBA" id="ARBA00004141"/>
    </source>
</evidence>
<dbReference type="PANTHER" id="PTHR16201:SF11">
    <property type="entry name" value="PQ-LOOP REPEAT-CONTAINING PROTEIN"/>
    <property type="match status" value="1"/>
</dbReference>
<dbReference type="PANTHER" id="PTHR16201">
    <property type="entry name" value="SEVEN TRANSMEMBRANE PROTEIN 1-RELATED"/>
    <property type="match status" value="1"/>
</dbReference>
<keyword evidence="4 6" id="KW-0472">Membrane</keyword>
<feature type="region of interest" description="Disordered" evidence="5">
    <location>
        <begin position="195"/>
        <end position="240"/>
    </location>
</feature>
<evidence type="ECO:0000256" key="6">
    <source>
        <dbReference type="SAM" id="Phobius"/>
    </source>
</evidence>
<sequence length="521" mass="55418">MNALVAALSKGVIEAQAGGEIKAPSECKPHHSTLEASLALFLCLGLIVSYLPQIARIIIKRTSLGFSPWFLFLGATSSASSFLNVVALQWGVIRCCRWLTTSACSESLLGLLQVGLQWFLFVIVLVLFLIFYPKELRYERAIALTGPSNDISAQDIVDGYESDSSAGDLDSLDSHIAENYSSFAADPATGAVGPSAAAHLAVPGTSTPPINGEESGSHLTSTTTTTTTADESPDNSGVASHLLMPEDEADERSSSAFSRLVPTFWPVWKAPRKQGAGPSPLGAYETTAHGERLPPNAVLPAAKAAADPSAAGEGLADDGQDARGVVGQAAGEGEVRFAPSMTTSTLLSRSERGLRRTRRVKRRTKEWGLALSLSWLVAFHFLFIVLVTLLLVTSLPPTSFPPPEETAVIIMGPSSRLLVSRWAAFLGFTSTILAAAQYVPQIVHTARAKLVGSLSIPMMCLQVPGSAIFVYSLALRPGVNFTSLAAYVCTGILQGVLLGLCIAWRIRERRLGVDDYGRPLP</sequence>
<evidence type="ECO:0000256" key="5">
    <source>
        <dbReference type="SAM" id="MobiDB-lite"/>
    </source>
</evidence>
<dbReference type="AlphaFoldDB" id="A0A316YQJ8"/>
<evidence type="ECO:0000313" key="8">
    <source>
        <dbReference type="Proteomes" id="UP000245768"/>
    </source>
</evidence>
<evidence type="ECO:0000256" key="4">
    <source>
        <dbReference type="ARBA" id="ARBA00023136"/>
    </source>
</evidence>
<evidence type="ECO:0000256" key="2">
    <source>
        <dbReference type="ARBA" id="ARBA00022692"/>
    </source>
</evidence>
<dbReference type="GeneID" id="37045825"/>
<dbReference type="GO" id="GO:0016020">
    <property type="term" value="C:membrane"/>
    <property type="evidence" value="ECO:0007669"/>
    <property type="project" value="UniProtKB-SubCell"/>
</dbReference>
<name>A0A316YQJ8_9BASI</name>
<dbReference type="Pfam" id="PF04193">
    <property type="entry name" value="PQ-loop"/>
    <property type="match status" value="2"/>
</dbReference>
<feature type="transmembrane region" description="Helical" evidence="6">
    <location>
        <begin position="367"/>
        <end position="392"/>
    </location>
</feature>
<dbReference type="InterPro" id="IPR006603">
    <property type="entry name" value="PQ-loop_rpt"/>
</dbReference>
<dbReference type="Proteomes" id="UP000245768">
    <property type="component" value="Unassembled WGS sequence"/>
</dbReference>
<dbReference type="SMART" id="SM00679">
    <property type="entry name" value="CTNS"/>
    <property type="match status" value="2"/>
</dbReference>